<dbReference type="InterPro" id="IPR006195">
    <property type="entry name" value="aa-tRNA-synth_II"/>
</dbReference>
<evidence type="ECO:0000313" key="6">
    <source>
        <dbReference type="Proteomes" id="UP000189670"/>
    </source>
</evidence>
<dbReference type="GO" id="GO:0004824">
    <property type="term" value="F:lysine-tRNA ligase activity"/>
    <property type="evidence" value="ECO:0007669"/>
    <property type="project" value="InterPro"/>
</dbReference>
<gene>
    <name evidence="5" type="ORF">OMM_00729</name>
</gene>
<reference evidence="6" key="1">
    <citation type="submission" date="2012-11" db="EMBL/GenBank/DDBJ databases">
        <authorList>
            <person name="Lucero-Rivera Y.E."/>
            <person name="Tovar-Ramirez D."/>
        </authorList>
    </citation>
    <scope>NUCLEOTIDE SEQUENCE [LARGE SCALE GENOMIC DNA]</scope>
    <source>
        <strain evidence="6">Araruama</strain>
    </source>
</reference>
<evidence type="ECO:0000256" key="1">
    <source>
        <dbReference type="ARBA" id="ARBA00022598"/>
    </source>
</evidence>
<dbReference type="Proteomes" id="UP000189670">
    <property type="component" value="Unassembled WGS sequence"/>
</dbReference>
<organism evidence="5 6">
    <name type="scientific">Candidatus Magnetoglobus multicellularis str. Araruama</name>
    <dbReference type="NCBI Taxonomy" id="890399"/>
    <lineage>
        <taxon>Bacteria</taxon>
        <taxon>Pseudomonadati</taxon>
        <taxon>Thermodesulfobacteriota</taxon>
        <taxon>Desulfobacteria</taxon>
        <taxon>Desulfobacterales</taxon>
        <taxon>Desulfobacteraceae</taxon>
        <taxon>Candidatus Magnetoglobus</taxon>
    </lineage>
</organism>
<dbReference type="InterPro" id="IPR004364">
    <property type="entry name" value="Aa-tRNA-synt_II"/>
</dbReference>
<evidence type="ECO:0000313" key="5">
    <source>
        <dbReference type="EMBL" id="ETR73720.1"/>
    </source>
</evidence>
<accession>A0A1V1PFZ3</accession>
<dbReference type="Pfam" id="PF00152">
    <property type="entry name" value="tRNA-synt_2"/>
    <property type="match status" value="1"/>
</dbReference>
<dbReference type="EMBL" id="ATBP01000041">
    <property type="protein sequence ID" value="ETR73720.1"/>
    <property type="molecule type" value="Genomic_DNA"/>
</dbReference>
<keyword evidence="5" id="KW-0030">Aminoacyl-tRNA synthetase</keyword>
<dbReference type="Gene3D" id="3.30.930.10">
    <property type="entry name" value="Bira Bifunctional Protein, Domain 2"/>
    <property type="match status" value="1"/>
</dbReference>
<proteinExistence type="predicted"/>
<evidence type="ECO:0000256" key="3">
    <source>
        <dbReference type="ARBA" id="ARBA00022840"/>
    </source>
</evidence>
<dbReference type="PANTHER" id="PTHR42918">
    <property type="entry name" value="LYSYL-TRNA SYNTHETASE"/>
    <property type="match status" value="1"/>
</dbReference>
<dbReference type="GO" id="GO:0000049">
    <property type="term" value="F:tRNA binding"/>
    <property type="evidence" value="ECO:0007669"/>
    <property type="project" value="TreeGrafter"/>
</dbReference>
<dbReference type="PROSITE" id="PS50862">
    <property type="entry name" value="AA_TRNA_LIGASE_II"/>
    <property type="match status" value="1"/>
</dbReference>
<keyword evidence="3" id="KW-0067">ATP-binding</keyword>
<evidence type="ECO:0000256" key="2">
    <source>
        <dbReference type="ARBA" id="ARBA00022741"/>
    </source>
</evidence>
<feature type="domain" description="Aminoacyl-transfer RNA synthetases class-II family profile" evidence="4">
    <location>
        <begin position="18"/>
        <end position="304"/>
    </location>
</feature>
<dbReference type="InterPro" id="IPR045864">
    <property type="entry name" value="aa-tRNA-synth_II/BPL/LPL"/>
</dbReference>
<dbReference type="PANTHER" id="PTHR42918:SF6">
    <property type="entry name" value="ELONGATION FACTOR P--(R)-BETA-LYSINE LIGASE"/>
    <property type="match status" value="1"/>
</dbReference>
<dbReference type="AlphaFoldDB" id="A0A1V1PFZ3"/>
<dbReference type="InterPro" id="IPR004525">
    <property type="entry name" value="EpmA"/>
</dbReference>
<dbReference type="GO" id="GO:0005524">
    <property type="term" value="F:ATP binding"/>
    <property type="evidence" value="ECO:0007669"/>
    <property type="project" value="UniProtKB-KW"/>
</dbReference>
<keyword evidence="1" id="KW-0436">Ligase</keyword>
<sequence length="312" mass="35926">MNPNHSYLNWLSSRHDRLHIRSQILYVIRNFFLSNNYIEVTTPCRIPEPTPEAFIDSISSEKWYLQTSPELCMKKLIASGLTHIFQICQCFRANERSDSHLSEFTLLEWYRTDASYMDIMHECEQLINQIARVLEKGDMIIYQGKKISLASPWQRISVSEAFDTFGSLSMSQAIEKDQFDEVMVYEIEPALGMQPVILYDYPKERAALARLKADQPDLAERFELYIGGHELANAFSELCDPNEQSNRFETELAERKACGKKTYPTPHSFLKALRLLPETAGIALGIDRLVMLFTDTATIDDVVPFTSDDLMR</sequence>
<protein>
    <submittedName>
        <fullName evidence="5">Lysyl-tRNA synthetase</fullName>
    </submittedName>
</protein>
<dbReference type="NCBIfam" id="TIGR00462">
    <property type="entry name" value="genX"/>
    <property type="match status" value="1"/>
</dbReference>
<dbReference type="SUPFAM" id="SSF55681">
    <property type="entry name" value="Class II aaRS and biotin synthetases"/>
    <property type="match status" value="1"/>
</dbReference>
<dbReference type="GO" id="GO:0005829">
    <property type="term" value="C:cytosol"/>
    <property type="evidence" value="ECO:0007669"/>
    <property type="project" value="TreeGrafter"/>
</dbReference>
<evidence type="ECO:0000259" key="4">
    <source>
        <dbReference type="PROSITE" id="PS50862"/>
    </source>
</evidence>
<comment type="caution">
    <text evidence="5">The sequence shown here is derived from an EMBL/GenBank/DDBJ whole genome shotgun (WGS) entry which is preliminary data.</text>
</comment>
<keyword evidence="2" id="KW-0547">Nucleotide-binding</keyword>
<name>A0A1V1PFZ3_9BACT</name>
<dbReference type="GO" id="GO:0006430">
    <property type="term" value="P:lysyl-tRNA aminoacylation"/>
    <property type="evidence" value="ECO:0007669"/>
    <property type="project" value="InterPro"/>
</dbReference>